<comment type="caution">
    <text evidence="2">The sequence shown here is derived from an EMBL/GenBank/DDBJ whole genome shotgun (WGS) entry which is preliminary data.</text>
</comment>
<keyword evidence="1" id="KW-0732">Signal</keyword>
<keyword evidence="3" id="KW-1185">Reference proteome</keyword>
<name>A0AA38YSZ9_VITRO</name>
<gene>
    <name evidence="2" type="ORF">PVL29_024740</name>
</gene>
<feature type="signal peptide" evidence="1">
    <location>
        <begin position="1"/>
        <end position="18"/>
    </location>
</feature>
<dbReference type="AlphaFoldDB" id="A0AA38YSZ9"/>
<feature type="chain" id="PRO_5041307321" description="Secreted protein" evidence="1">
    <location>
        <begin position="19"/>
        <end position="113"/>
    </location>
</feature>
<proteinExistence type="predicted"/>
<dbReference type="EMBL" id="JARBHA010000018">
    <property type="protein sequence ID" value="KAJ9675914.1"/>
    <property type="molecule type" value="Genomic_DNA"/>
</dbReference>
<organism evidence="2 3">
    <name type="scientific">Vitis rotundifolia</name>
    <name type="common">Muscadine grape</name>
    <dbReference type="NCBI Taxonomy" id="103349"/>
    <lineage>
        <taxon>Eukaryota</taxon>
        <taxon>Viridiplantae</taxon>
        <taxon>Streptophyta</taxon>
        <taxon>Embryophyta</taxon>
        <taxon>Tracheophyta</taxon>
        <taxon>Spermatophyta</taxon>
        <taxon>Magnoliopsida</taxon>
        <taxon>eudicotyledons</taxon>
        <taxon>Gunneridae</taxon>
        <taxon>Pentapetalae</taxon>
        <taxon>rosids</taxon>
        <taxon>Vitales</taxon>
        <taxon>Vitaceae</taxon>
        <taxon>Viteae</taxon>
        <taxon>Vitis</taxon>
    </lineage>
</organism>
<evidence type="ECO:0000313" key="3">
    <source>
        <dbReference type="Proteomes" id="UP001168098"/>
    </source>
</evidence>
<sequence>MHLGFMFLFGCFCDGNSCAQRRSFSRCSCGTVEDLISGLFLPLSSASNGLKTDAFTIRGLQSRSLFALALRFLMNSKGLVELIVLNIDKREENSVKDSMQAVVSNQHELFNFI</sequence>
<reference evidence="2 3" key="1">
    <citation type="journal article" date="2023" name="BMC Biotechnol.">
        <title>Vitis rotundifolia cv Carlos genome sequencing.</title>
        <authorList>
            <person name="Huff M."/>
            <person name="Hulse-Kemp A."/>
            <person name="Scheffler B."/>
            <person name="Youngblood R."/>
            <person name="Simpson S."/>
            <person name="Babiker E."/>
            <person name="Staton M."/>
        </authorList>
    </citation>
    <scope>NUCLEOTIDE SEQUENCE [LARGE SCALE GENOMIC DNA]</scope>
    <source>
        <tissue evidence="2">Leaf</tissue>
    </source>
</reference>
<dbReference type="Proteomes" id="UP001168098">
    <property type="component" value="Unassembled WGS sequence"/>
</dbReference>
<evidence type="ECO:0008006" key="4">
    <source>
        <dbReference type="Google" id="ProtNLM"/>
    </source>
</evidence>
<protein>
    <recommendedName>
        <fullName evidence="4">Secreted protein</fullName>
    </recommendedName>
</protein>
<accession>A0AA38YSZ9</accession>
<evidence type="ECO:0000256" key="1">
    <source>
        <dbReference type="SAM" id="SignalP"/>
    </source>
</evidence>
<evidence type="ECO:0000313" key="2">
    <source>
        <dbReference type="EMBL" id="KAJ9675914.1"/>
    </source>
</evidence>